<sequence>MSRADYLSKYLNSSSQEDNNNKKQKKKKKSKKHEISTLESNIIVEKPDYHQLEDNGNEEILEDIESSEYNEHMPVKVDIPTKKINRGFKRIDTGTTVDSSLTHPSKEQKVQQETVYRDSSGRIIDIEARKAQFEADKLQQEESKKVTEIRSTPEEQIRQEKQSFKQKLSNFEDPLLSFQDEKKEVFEDANFSKFVYNKGINPPNRFGIPAGYFWDGIDRSNGFEELMMRKQTETSFKKLDSSINETYELDYD</sequence>
<dbReference type="OrthoDB" id="6022at2759"/>
<reference evidence="4 5" key="1">
    <citation type="journal article" date="2021" name="DNA Res.">
        <title>Genome analysis of Candida subhashii reveals its hybrid nature and dual mitochondrial genome conformations.</title>
        <authorList>
            <person name="Mixao V."/>
            <person name="Hegedusova E."/>
            <person name="Saus E."/>
            <person name="Pryszcz L.P."/>
            <person name="Cillingova A."/>
            <person name="Nosek J."/>
            <person name="Gabaldon T."/>
        </authorList>
    </citation>
    <scope>NUCLEOTIDE SEQUENCE [LARGE SCALE GENOMIC DNA]</scope>
    <source>
        <strain evidence="4 5">CBS 10753</strain>
    </source>
</reference>
<dbReference type="Proteomes" id="UP000694255">
    <property type="component" value="Unassembled WGS sequence"/>
</dbReference>
<dbReference type="GO" id="GO:0070274">
    <property type="term" value="C:RES complex"/>
    <property type="evidence" value="ECO:0007669"/>
    <property type="project" value="TreeGrafter"/>
</dbReference>
<accession>A0A8J5QIP5</accession>
<dbReference type="InterPro" id="IPR018609">
    <property type="entry name" value="Bud13"/>
</dbReference>
<dbReference type="AlphaFoldDB" id="A0A8J5QIP5"/>
<evidence type="ECO:0000256" key="3">
    <source>
        <dbReference type="SAM" id="MobiDB-lite"/>
    </source>
</evidence>
<feature type="region of interest" description="Disordered" evidence="3">
    <location>
        <begin position="1"/>
        <end position="38"/>
    </location>
</feature>
<proteinExistence type="inferred from homology"/>
<comment type="caution">
    <text evidence="4">The sequence shown here is derived from an EMBL/GenBank/DDBJ whole genome shotgun (WGS) entry which is preliminary data.</text>
</comment>
<gene>
    <name evidence="4" type="ORF">J8A68_003696</name>
</gene>
<dbReference type="GO" id="GO:0000398">
    <property type="term" value="P:mRNA splicing, via spliceosome"/>
    <property type="evidence" value="ECO:0007669"/>
    <property type="project" value="TreeGrafter"/>
</dbReference>
<dbReference type="PANTHER" id="PTHR31809">
    <property type="entry name" value="BUD13 HOMOLOG"/>
    <property type="match status" value="1"/>
</dbReference>
<dbReference type="EMBL" id="JAGSYN010000162">
    <property type="protein sequence ID" value="KAG7662773.1"/>
    <property type="molecule type" value="Genomic_DNA"/>
</dbReference>
<protein>
    <recommendedName>
        <fullName evidence="2">Pre-mRNA-splicing factor CWC26</fullName>
    </recommendedName>
</protein>
<evidence type="ECO:0000256" key="1">
    <source>
        <dbReference type="ARBA" id="ARBA00011069"/>
    </source>
</evidence>
<evidence type="ECO:0000313" key="4">
    <source>
        <dbReference type="EMBL" id="KAG7662773.1"/>
    </source>
</evidence>
<dbReference type="InterPro" id="IPR051112">
    <property type="entry name" value="CWC26_splicing_factor"/>
</dbReference>
<dbReference type="Pfam" id="PF09736">
    <property type="entry name" value="Bud13"/>
    <property type="match status" value="1"/>
</dbReference>
<evidence type="ECO:0000256" key="2">
    <source>
        <dbReference type="ARBA" id="ARBA00020644"/>
    </source>
</evidence>
<feature type="compositionally biased region" description="Basic residues" evidence="3">
    <location>
        <begin position="22"/>
        <end position="32"/>
    </location>
</feature>
<dbReference type="GeneID" id="73470496"/>
<organism evidence="4 5">
    <name type="scientific">[Candida] subhashii</name>
    <dbReference type="NCBI Taxonomy" id="561895"/>
    <lineage>
        <taxon>Eukaryota</taxon>
        <taxon>Fungi</taxon>
        <taxon>Dikarya</taxon>
        <taxon>Ascomycota</taxon>
        <taxon>Saccharomycotina</taxon>
        <taxon>Pichiomycetes</taxon>
        <taxon>Debaryomycetaceae</taxon>
        <taxon>Spathaspora</taxon>
    </lineage>
</organism>
<keyword evidence="5" id="KW-1185">Reference proteome</keyword>
<dbReference type="GO" id="GO:0003723">
    <property type="term" value="F:RNA binding"/>
    <property type="evidence" value="ECO:0007669"/>
    <property type="project" value="TreeGrafter"/>
</dbReference>
<evidence type="ECO:0000313" key="5">
    <source>
        <dbReference type="Proteomes" id="UP000694255"/>
    </source>
</evidence>
<name>A0A8J5QIP5_9ASCO</name>
<dbReference type="GO" id="GO:0005684">
    <property type="term" value="C:U2-type spliceosomal complex"/>
    <property type="evidence" value="ECO:0007669"/>
    <property type="project" value="TreeGrafter"/>
</dbReference>
<comment type="similarity">
    <text evidence="1">Belongs to the CWC26 family.</text>
</comment>
<dbReference type="PANTHER" id="PTHR31809:SF0">
    <property type="entry name" value="BUD13 HOMOLOG"/>
    <property type="match status" value="1"/>
</dbReference>
<dbReference type="RefSeq" id="XP_049263006.1">
    <property type="nucleotide sequence ID" value="XM_049407578.1"/>
</dbReference>